<keyword evidence="3" id="KW-1185">Reference proteome</keyword>
<comment type="caution">
    <text evidence="2">The sequence shown here is derived from an EMBL/GenBank/DDBJ whole genome shotgun (WGS) entry which is preliminary data.</text>
</comment>
<evidence type="ECO:0000256" key="1">
    <source>
        <dbReference type="SAM" id="MobiDB-lite"/>
    </source>
</evidence>
<evidence type="ECO:0000313" key="2">
    <source>
        <dbReference type="EMBL" id="GJN94557.1"/>
    </source>
</evidence>
<feature type="non-terminal residue" evidence="2">
    <location>
        <position position="788"/>
    </location>
</feature>
<feature type="region of interest" description="Disordered" evidence="1">
    <location>
        <begin position="665"/>
        <end position="788"/>
    </location>
</feature>
<proteinExistence type="predicted"/>
<organism evidence="2 3">
    <name type="scientific">Rhodotorula paludigena</name>
    <dbReference type="NCBI Taxonomy" id="86838"/>
    <lineage>
        <taxon>Eukaryota</taxon>
        <taxon>Fungi</taxon>
        <taxon>Dikarya</taxon>
        <taxon>Basidiomycota</taxon>
        <taxon>Pucciniomycotina</taxon>
        <taxon>Microbotryomycetes</taxon>
        <taxon>Sporidiobolales</taxon>
        <taxon>Sporidiobolaceae</taxon>
        <taxon>Rhodotorula</taxon>
    </lineage>
</organism>
<feature type="region of interest" description="Disordered" evidence="1">
    <location>
        <begin position="134"/>
        <end position="293"/>
    </location>
</feature>
<reference evidence="2 3" key="1">
    <citation type="submission" date="2021-12" db="EMBL/GenBank/DDBJ databases">
        <title>High titer production of polyol ester of fatty acids by Rhodotorula paludigena BS15 towards product separation-free biomass refinery.</title>
        <authorList>
            <person name="Mano J."/>
            <person name="Ono H."/>
            <person name="Tanaka T."/>
            <person name="Naito K."/>
            <person name="Sushida H."/>
            <person name="Ike M."/>
            <person name="Tokuyasu K."/>
            <person name="Kitaoka M."/>
        </authorList>
    </citation>
    <scope>NUCLEOTIDE SEQUENCE [LARGE SCALE GENOMIC DNA]</scope>
    <source>
        <strain evidence="2 3">BS15</strain>
    </source>
</reference>
<feature type="compositionally biased region" description="Low complexity" evidence="1">
    <location>
        <begin position="227"/>
        <end position="249"/>
    </location>
</feature>
<feature type="compositionally biased region" description="Acidic residues" evidence="1">
    <location>
        <begin position="96"/>
        <end position="105"/>
    </location>
</feature>
<sequence length="788" mass="84036">MPKGRRKSKKDKAEGGAYKLKFSISGPDFSLSTVGTASAAFIAQGKIGFHAPGLGAQQPQGQIAGAEQQQEGVGVGGAAAEPEAVKGKAPEVVPEEREELEEEEMQPAPAPQLALGGAAVGGNPLKAAQLKDAVLPVPHVPPDLDDAGAGLPSPPKTTPRCALPAAPAAAQDAFGTASSNRASPSRSSRSSRLSASSRPTPTPLPRSPARPPSQLSSSSARADRNFAARQSSPASPAASPAGRLAPAAQPDSRPSPASPFSPHIPAESPLPLSPLKRAACTGPSKPRPWLLPANERDEYISLAVDLSYASLRDPRAKKPPRMLALEDMVREPQREKGREGPGCEQEELDDWGESDDEMSDADGEATLERRFACDLLALLERRVDAHLLREKEEEAQAREQEEREWEDREEVMRAQEEREVEAPEQKEQAVREREEVGWEQAALEQDKREQDVAEPEEHRDTREREQEKAERRTEREDDATEAGAELALGVAALRAAAARPADLAYHAKLRDSLLGMLPSLLSSLCSSKLTPIFRAAFKYADEDPPTRSPPFATAPLPSSARDPWRTNVPPLVLPPPVILPPSLGPQEGGKIKTRCHDPVIAIKDTYSRDGVDYVAGITKKGKNCEVEADKVKGTAAAAVWNYQVDVAIDLHRSARRARYVERGLYGPGGARALKPAGKTPWGPTSAAGLNKRAGSTVFTSGASSAPASSARSPSGSAATRPPPAHAPSTRPIAPPRKQPRKPLEPVVPPPRSFSLAPRVHGASTPFSSSPPFALKQRRATLGQSAAQQ</sequence>
<name>A0AAV5GYW7_9BASI</name>
<feature type="compositionally biased region" description="Acidic residues" evidence="1">
    <location>
        <begin position="344"/>
        <end position="365"/>
    </location>
</feature>
<dbReference type="AlphaFoldDB" id="A0AAV5GYW7"/>
<feature type="compositionally biased region" description="Low complexity" evidence="1">
    <location>
        <begin position="158"/>
        <end position="199"/>
    </location>
</feature>
<protein>
    <submittedName>
        <fullName evidence="2">Uncharacterized protein</fullName>
    </submittedName>
</protein>
<feature type="region of interest" description="Disordered" evidence="1">
    <location>
        <begin position="543"/>
        <end position="563"/>
    </location>
</feature>
<accession>A0AAV5GYW7</accession>
<feature type="compositionally biased region" description="Pro residues" evidence="1">
    <location>
        <begin position="200"/>
        <end position="211"/>
    </location>
</feature>
<gene>
    <name evidence="2" type="ORF">Rhopal_007640-T1</name>
</gene>
<dbReference type="EMBL" id="BQKY01000018">
    <property type="protein sequence ID" value="GJN94557.1"/>
    <property type="molecule type" value="Genomic_DNA"/>
</dbReference>
<feature type="compositionally biased region" description="Basic and acidic residues" evidence="1">
    <location>
        <begin position="410"/>
        <end position="436"/>
    </location>
</feature>
<feature type="region of interest" description="Disordered" evidence="1">
    <location>
        <begin position="327"/>
        <end position="365"/>
    </location>
</feature>
<feature type="compositionally biased region" description="Basic and acidic residues" evidence="1">
    <location>
        <begin position="444"/>
        <end position="475"/>
    </location>
</feature>
<feature type="region of interest" description="Disordered" evidence="1">
    <location>
        <begin position="386"/>
        <end position="481"/>
    </location>
</feature>
<feature type="compositionally biased region" description="Basic and acidic residues" evidence="1">
    <location>
        <begin position="386"/>
        <end position="401"/>
    </location>
</feature>
<feature type="region of interest" description="Disordered" evidence="1">
    <location>
        <begin position="53"/>
        <end position="108"/>
    </location>
</feature>
<dbReference type="Proteomes" id="UP001342314">
    <property type="component" value="Unassembled WGS sequence"/>
</dbReference>
<evidence type="ECO:0000313" key="3">
    <source>
        <dbReference type="Proteomes" id="UP001342314"/>
    </source>
</evidence>
<feature type="compositionally biased region" description="Low complexity" evidence="1">
    <location>
        <begin position="53"/>
        <end position="82"/>
    </location>
</feature>
<feature type="compositionally biased region" description="Basic and acidic residues" evidence="1">
    <location>
        <begin position="327"/>
        <end position="341"/>
    </location>
</feature>
<feature type="compositionally biased region" description="Low complexity" evidence="1">
    <location>
        <begin position="699"/>
        <end position="719"/>
    </location>
</feature>